<dbReference type="Gene3D" id="3.40.50.2300">
    <property type="match status" value="1"/>
</dbReference>
<evidence type="ECO:0000256" key="5">
    <source>
        <dbReference type="ARBA" id="ARBA00023015"/>
    </source>
</evidence>
<dbReference type="SMART" id="SM00342">
    <property type="entry name" value="HTH_ARAC"/>
    <property type="match status" value="1"/>
</dbReference>
<protein>
    <submittedName>
        <fullName evidence="11">Two component transcriptional regulator, AraC family</fullName>
    </submittedName>
</protein>
<dbReference type="InterPro" id="IPR001789">
    <property type="entry name" value="Sig_transdc_resp-reg_receiver"/>
</dbReference>
<dbReference type="InterPro" id="IPR011006">
    <property type="entry name" value="CheY-like_superfamily"/>
</dbReference>
<feature type="domain" description="Response regulatory" evidence="10">
    <location>
        <begin position="3"/>
        <end position="120"/>
    </location>
</feature>
<dbReference type="PROSITE" id="PS01124">
    <property type="entry name" value="HTH_ARAC_FAMILY_2"/>
    <property type="match status" value="1"/>
</dbReference>
<dbReference type="InterPro" id="IPR051552">
    <property type="entry name" value="HptR"/>
</dbReference>
<dbReference type="eggNOG" id="COG2207">
    <property type="taxonomic scope" value="Bacteria"/>
</dbReference>
<dbReference type="AlphaFoldDB" id="E6TRT9"/>
<accession>E6TRT9</accession>
<evidence type="ECO:0000313" key="12">
    <source>
        <dbReference type="Proteomes" id="UP000001401"/>
    </source>
</evidence>
<dbReference type="PROSITE" id="PS00041">
    <property type="entry name" value="HTH_ARAC_FAMILY_1"/>
    <property type="match status" value="1"/>
</dbReference>
<evidence type="ECO:0000256" key="2">
    <source>
        <dbReference type="ARBA" id="ARBA00022490"/>
    </source>
</evidence>
<evidence type="ECO:0000259" key="9">
    <source>
        <dbReference type="PROSITE" id="PS01124"/>
    </source>
</evidence>
<dbReference type="InterPro" id="IPR009057">
    <property type="entry name" value="Homeodomain-like_sf"/>
</dbReference>
<organism evidence="11 12">
    <name type="scientific">Evansella cellulosilytica (strain ATCC 21833 / DSM 2522 / FERM P-1141 / JCM 9156 / N-4)</name>
    <name type="common">Bacillus cellulosilyticus</name>
    <dbReference type="NCBI Taxonomy" id="649639"/>
    <lineage>
        <taxon>Bacteria</taxon>
        <taxon>Bacillati</taxon>
        <taxon>Bacillota</taxon>
        <taxon>Bacilli</taxon>
        <taxon>Bacillales</taxon>
        <taxon>Bacillaceae</taxon>
        <taxon>Evansella</taxon>
    </lineage>
</organism>
<reference evidence="11" key="1">
    <citation type="submission" date="2010-12" db="EMBL/GenBank/DDBJ databases">
        <title>Complete sequence of Bacillus cellulosilyticus DSM 2522.</title>
        <authorList>
            <consortium name="US DOE Joint Genome Institute"/>
            <person name="Lucas S."/>
            <person name="Copeland A."/>
            <person name="Lapidus A."/>
            <person name="Cheng J.-F."/>
            <person name="Bruce D."/>
            <person name="Goodwin L."/>
            <person name="Pitluck S."/>
            <person name="Chertkov O."/>
            <person name="Detter J.C."/>
            <person name="Han C."/>
            <person name="Tapia R."/>
            <person name="Land M."/>
            <person name="Hauser L."/>
            <person name="Jeffries C."/>
            <person name="Kyrpides N."/>
            <person name="Ivanova N."/>
            <person name="Mikhailova N."/>
            <person name="Brumm P."/>
            <person name="Mead D."/>
            <person name="Woyke T."/>
        </authorList>
    </citation>
    <scope>NUCLEOTIDE SEQUENCE [LARGE SCALE GENOMIC DNA]</scope>
    <source>
        <strain evidence="11">DSM 2522</strain>
    </source>
</reference>
<dbReference type="eggNOG" id="COG4753">
    <property type="taxonomic scope" value="Bacteria"/>
</dbReference>
<dbReference type="EMBL" id="CP002394">
    <property type="protein sequence ID" value="ADU29462.1"/>
    <property type="molecule type" value="Genomic_DNA"/>
</dbReference>
<dbReference type="HOGENOM" id="CLU_000445_5_0_9"/>
<dbReference type="PROSITE" id="PS50110">
    <property type="entry name" value="RESPONSE_REGULATORY"/>
    <property type="match status" value="1"/>
</dbReference>
<dbReference type="Pfam" id="PF00072">
    <property type="entry name" value="Response_reg"/>
    <property type="match status" value="1"/>
</dbReference>
<comment type="subcellular location">
    <subcellularLocation>
        <location evidence="1">Cytoplasm</location>
    </subcellularLocation>
</comment>
<gene>
    <name evidence="11" type="ordered locus">Bcell_1197</name>
</gene>
<evidence type="ECO:0000313" key="11">
    <source>
        <dbReference type="EMBL" id="ADU29462.1"/>
    </source>
</evidence>
<dbReference type="InterPro" id="IPR018062">
    <property type="entry name" value="HTH_AraC-typ_CS"/>
</dbReference>
<keyword evidence="4" id="KW-0902">Two-component regulatory system</keyword>
<keyword evidence="3 8" id="KW-0597">Phosphoprotein</keyword>
<keyword evidence="2" id="KW-0963">Cytoplasm</keyword>
<evidence type="ECO:0000259" key="10">
    <source>
        <dbReference type="PROSITE" id="PS50110"/>
    </source>
</evidence>
<dbReference type="STRING" id="649639.Bcell_1197"/>
<dbReference type="Gene3D" id="1.10.10.60">
    <property type="entry name" value="Homeodomain-like"/>
    <property type="match status" value="2"/>
</dbReference>
<dbReference type="PRINTS" id="PR00032">
    <property type="entry name" value="HTHARAC"/>
</dbReference>
<dbReference type="SMART" id="SM00448">
    <property type="entry name" value="REC"/>
    <property type="match status" value="1"/>
</dbReference>
<dbReference type="RefSeq" id="WP_013487803.1">
    <property type="nucleotide sequence ID" value="NC_014829.1"/>
</dbReference>
<evidence type="ECO:0000256" key="3">
    <source>
        <dbReference type="ARBA" id="ARBA00022553"/>
    </source>
</evidence>
<name>E6TRT9_EVAC2</name>
<evidence type="ECO:0000256" key="6">
    <source>
        <dbReference type="ARBA" id="ARBA00023125"/>
    </source>
</evidence>
<dbReference type="GO" id="GO:0003700">
    <property type="term" value="F:DNA-binding transcription factor activity"/>
    <property type="evidence" value="ECO:0007669"/>
    <property type="project" value="InterPro"/>
</dbReference>
<proteinExistence type="predicted"/>
<feature type="domain" description="HTH araC/xylS-type" evidence="9">
    <location>
        <begin position="419"/>
        <end position="516"/>
    </location>
</feature>
<dbReference type="SUPFAM" id="SSF52172">
    <property type="entry name" value="CheY-like"/>
    <property type="match status" value="1"/>
</dbReference>
<dbReference type="Pfam" id="PF12833">
    <property type="entry name" value="HTH_18"/>
    <property type="match status" value="1"/>
</dbReference>
<dbReference type="KEGG" id="bco:Bcell_1197"/>
<sequence>MYKVLIVDDERTVREGLKAVIPWEDYGFQVDTLVKDGQQALEHCREGSYDLIISDIRMAGMDGLQLIKHIREFDSKIQCLILTGYADFDYAKKAIQHNVAGYLLKPIDEESLIPALIQIKKDLDKENIVKELTLIEKERQREWFILSHLFNKSDEHEADGGVQLAKEFGIHWDKYEVLLMKMEDFNREVANMLSIKQKIKELVDQKSKKGAFVFLHEAYVGILFNSNVYKKREIQYLYQEIKEVLDDSQVKFTSALGNCVDSLSKIKISYQTALRLIQHQFFFPEGELLIRGKELIKFKRTKRVGNSETLNEIINKLYLSLELGEWQMVKLLLEQVAEWSDHVYSERTLKKNYVYILSILMNKLQKSKPNKELFFSKIAEKVLEIYHINHFQQLQQFVNNLVDELYDEFEYDQSDDQLKKLMMLIENKYYENLKLEKLADLFNYNSAYLGKLFKSYTGEYFNTYLDKVRIKNAKKFLLEGLKVYRVAEIVGYNNVDYFHSKFKKYVGISPSAYRRKENNHLKKLSDL</sequence>
<dbReference type="GO" id="GO:0005737">
    <property type="term" value="C:cytoplasm"/>
    <property type="evidence" value="ECO:0007669"/>
    <property type="project" value="UniProtKB-SubCell"/>
</dbReference>
<keyword evidence="12" id="KW-1185">Reference proteome</keyword>
<dbReference type="PANTHER" id="PTHR42713:SF3">
    <property type="entry name" value="TRANSCRIPTIONAL REGULATORY PROTEIN HPTR"/>
    <property type="match status" value="1"/>
</dbReference>
<dbReference type="InterPro" id="IPR020449">
    <property type="entry name" value="Tscrpt_reg_AraC-type_HTH"/>
</dbReference>
<keyword evidence="7" id="KW-0804">Transcription</keyword>
<dbReference type="Proteomes" id="UP000001401">
    <property type="component" value="Chromosome"/>
</dbReference>
<dbReference type="SUPFAM" id="SSF46689">
    <property type="entry name" value="Homeodomain-like"/>
    <property type="match status" value="2"/>
</dbReference>
<evidence type="ECO:0000256" key="1">
    <source>
        <dbReference type="ARBA" id="ARBA00004496"/>
    </source>
</evidence>
<evidence type="ECO:0000256" key="7">
    <source>
        <dbReference type="ARBA" id="ARBA00023163"/>
    </source>
</evidence>
<dbReference type="GO" id="GO:0000160">
    <property type="term" value="P:phosphorelay signal transduction system"/>
    <property type="evidence" value="ECO:0007669"/>
    <property type="project" value="UniProtKB-KW"/>
</dbReference>
<dbReference type="OrthoDB" id="342399at2"/>
<dbReference type="CDD" id="cd17536">
    <property type="entry name" value="REC_YesN-like"/>
    <property type="match status" value="1"/>
</dbReference>
<keyword evidence="5" id="KW-0805">Transcription regulation</keyword>
<dbReference type="InterPro" id="IPR018060">
    <property type="entry name" value="HTH_AraC"/>
</dbReference>
<evidence type="ECO:0000256" key="4">
    <source>
        <dbReference type="ARBA" id="ARBA00023012"/>
    </source>
</evidence>
<dbReference type="PANTHER" id="PTHR42713">
    <property type="entry name" value="HISTIDINE KINASE-RELATED"/>
    <property type="match status" value="1"/>
</dbReference>
<keyword evidence="6" id="KW-0238">DNA-binding</keyword>
<evidence type="ECO:0000256" key="8">
    <source>
        <dbReference type="PROSITE-ProRule" id="PRU00169"/>
    </source>
</evidence>
<dbReference type="GO" id="GO:0043565">
    <property type="term" value="F:sequence-specific DNA binding"/>
    <property type="evidence" value="ECO:0007669"/>
    <property type="project" value="InterPro"/>
</dbReference>
<feature type="modified residue" description="4-aspartylphosphate" evidence="8">
    <location>
        <position position="55"/>
    </location>
</feature>